<feature type="compositionally biased region" description="Basic residues" evidence="1">
    <location>
        <begin position="9"/>
        <end position="22"/>
    </location>
</feature>
<evidence type="ECO:0000313" key="2">
    <source>
        <dbReference type="EMBL" id="CAH0397233.1"/>
    </source>
</evidence>
<organism evidence="2 3">
    <name type="scientific">Chilo suppressalis</name>
    <name type="common">Asiatic rice borer moth</name>
    <dbReference type="NCBI Taxonomy" id="168631"/>
    <lineage>
        <taxon>Eukaryota</taxon>
        <taxon>Metazoa</taxon>
        <taxon>Ecdysozoa</taxon>
        <taxon>Arthropoda</taxon>
        <taxon>Hexapoda</taxon>
        <taxon>Insecta</taxon>
        <taxon>Pterygota</taxon>
        <taxon>Neoptera</taxon>
        <taxon>Endopterygota</taxon>
        <taxon>Lepidoptera</taxon>
        <taxon>Glossata</taxon>
        <taxon>Ditrysia</taxon>
        <taxon>Pyraloidea</taxon>
        <taxon>Crambidae</taxon>
        <taxon>Crambinae</taxon>
        <taxon>Chilo</taxon>
    </lineage>
</organism>
<reference evidence="2" key="1">
    <citation type="submission" date="2021-12" db="EMBL/GenBank/DDBJ databases">
        <authorList>
            <person name="King R."/>
        </authorList>
    </citation>
    <scope>NUCLEOTIDE SEQUENCE</scope>
</reference>
<protein>
    <submittedName>
        <fullName evidence="2">Uncharacterized protein</fullName>
    </submittedName>
</protein>
<gene>
    <name evidence="2" type="ORF">CHILSU_LOCUS298</name>
</gene>
<dbReference type="Proteomes" id="UP001153292">
    <property type="component" value="Chromosome 1"/>
</dbReference>
<feature type="region of interest" description="Disordered" evidence="1">
    <location>
        <begin position="1"/>
        <end position="22"/>
    </location>
</feature>
<dbReference type="EMBL" id="OU963894">
    <property type="protein sequence ID" value="CAH0397233.1"/>
    <property type="molecule type" value="Genomic_DNA"/>
</dbReference>
<sequence>MTFYGKSIPVRRNRPQRQRSNRSGLRRVRVRVPSATWSAWFFFLVKLFFRFKHSMSIVKKINKYYQHSHQLASPKVSTVWLVLWDARVTNRIHMQYIYKNIDIEIHIIHP</sequence>
<accession>A0ABN8AU73</accession>
<proteinExistence type="predicted"/>
<evidence type="ECO:0000256" key="1">
    <source>
        <dbReference type="SAM" id="MobiDB-lite"/>
    </source>
</evidence>
<name>A0ABN8AU73_CHISP</name>
<keyword evidence="3" id="KW-1185">Reference proteome</keyword>
<evidence type="ECO:0000313" key="3">
    <source>
        <dbReference type="Proteomes" id="UP001153292"/>
    </source>
</evidence>